<evidence type="ECO:0000256" key="1">
    <source>
        <dbReference type="SAM" id="MobiDB-lite"/>
    </source>
</evidence>
<proteinExistence type="predicted"/>
<dbReference type="AlphaFoldDB" id="C6HQB3"/>
<accession>C6HQB3</accession>
<evidence type="ECO:0000313" key="3">
    <source>
        <dbReference type="Proteomes" id="UP000002624"/>
    </source>
</evidence>
<reference evidence="3" key="1">
    <citation type="submission" date="2009-05" db="EMBL/GenBank/DDBJ databases">
        <title>The genome sequence of Ajellomyces capsulatus strain H143.</title>
        <authorList>
            <person name="Champion M."/>
            <person name="Cuomo C.A."/>
            <person name="Ma L.-J."/>
            <person name="Henn M.R."/>
            <person name="Sil A."/>
            <person name="Goldman B."/>
            <person name="Young S.K."/>
            <person name="Kodira C.D."/>
            <person name="Zeng Q."/>
            <person name="Koehrsen M."/>
            <person name="Alvarado L."/>
            <person name="Berlin A.M."/>
            <person name="Borenstein D."/>
            <person name="Chen Z."/>
            <person name="Engels R."/>
            <person name="Freedman E."/>
            <person name="Gellesch M."/>
            <person name="Goldberg J."/>
            <person name="Griggs A."/>
            <person name="Gujja S."/>
            <person name="Heiman D.I."/>
            <person name="Hepburn T.A."/>
            <person name="Howarth C."/>
            <person name="Jen D."/>
            <person name="Larson L."/>
            <person name="Lewis B."/>
            <person name="Mehta T."/>
            <person name="Park D."/>
            <person name="Pearson M."/>
            <person name="Roberts A."/>
            <person name="Saif S."/>
            <person name="Shea T.D."/>
            <person name="Shenoy N."/>
            <person name="Sisk P."/>
            <person name="Stolte C."/>
            <person name="Sykes S."/>
            <person name="Walk T."/>
            <person name="White J."/>
            <person name="Yandava C."/>
            <person name="Klein B."/>
            <person name="McEwen J.G."/>
            <person name="Puccia R."/>
            <person name="Goldman G.H."/>
            <person name="Felipe M.S."/>
            <person name="Nino-Vega G."/>
            <person name="San-Blas G."/>
            <person name="Taylor J.W."/>
            <person name="Mendoza L."/>
            <person name="Galagan J.E."/>
            <person name="Nusbaum C."/>
            <person name="Birren B.W."/>
        </authorList>
    </citation>
    <scope>NUCLEOTIDE SEQUENCE [LARGE SCALE GENOMIC DNA]</scope>
    <source>
        <strain evidence="3">H143</strain>
    </source>
</reference>
<dbReference type="HOGENOM" id="CLU_2170343_0_0_1"/>
<sequence length="110" mass="12504">MDEGEVERRITLPRTVDELEDPKLRSIYTSRPRSIRAILAPRPFCPADSRTGSNFVPSVISSFRSSRDLCPQQTANSPNIDIDESESQKPETDEQWMNESLRVINNQVAI</sequence>
<protein>
    <submittedName>
        <fullName evidence="2">Uncharacterized protein</fullName>
    </submittedName>
</protein>
<name>C6HQB3_AJECH</name>
<dbReference type="EMBL" id="GG692434">
    <property type="protein sequence ID" value="EER37724.1"/>
    <property type="molecule type" value="Genomic_DNA"/>
</dbReference>
<evidence type="ECO:0000313" key="2">
    <source>
        <dbReference type="EMBL" id="EER37724.1"/>
    </source>
</evidence>
<gene>
    <name evidence="2" type="ORF">HCDG_08394</name>
</gene>
<dbReference type="VEuPathDB" id="FungiDB:HCDG_08394"/>
<feature type="region of interest" description="Disordered" evidence="1">
    <location>
        <begin position="66"/>
        <end position="95"/>
    </location>
</feature>
<dbReference type="Proteomes" id="UP000002624">
    <property type="component" value="Unassembled WGS sequence"/>
</dbReference>
<organism evidence="2 3">
    <name type="scientific">Ajellomyces capsulatus (strain H143)</name>
    <name type="common">Darling's disease fungus</name>
    <name type="synonym">Histoplasma capsulatum</name>
    <dbReference type="NCBI Taxonomy" id="544712"/>
    <lineage>
        <taxon>Eukaryota</taxon>
        <taxon>Fungi</taxon>
        <taxon>Dikarya</taxon>
        <taxon>Ascomycota</taxon>
        <taxon>Pezizomycotina</taxon>
        <taxon>Eurotiomycetes</taxon>
        <taxon>Eurotiomycetidae</taxon>
        <taxon>Onygenales</taxon>
        <taxon>Ajellomycetaceae</taxon>
        <taxon>Histoplasma</taxon>
    </lineage>
</organism>